<feature type="domain" description="Caspase family p10" evidence="3">
    <location>
        <begin position="170"/>
        <end position="187"/>
    </location>
</feature>
<evidence type="ECO:0000256" key="1">
    <source>
        <dbReference type="ARBA" id="ARBA00010134"/>
    </source>
</evidence>
<dbReference type="InterPro" id="IPR002398">
    <property type="entry name" value="Pept_C14"/>
</dbReference>
<dbReference type="PRINTS" id="PR00376">
    <property type="entry name" value="IL1BCENZYME"/>
</dbReference>
<dbReference type="AlphaFoldDB" id="A0A6J2VSQ3"/>
<comment type="similarity">
    <text evidence="1 2">Belongs to the peptidase C14A family.</text>
</comment>
<dbReference type="RefSeq" id="XP_030635102.1">
    <property type="nucleotide sequence ID" value="XM_030779242.1"/>
</dbReference>
<evidence type="ECO:0000313" key="6">
    <source>
        <dbReference type="RefSeq" id="XP_030635102.1"/>
    </source>
</evidence>
<evidence type="ECO:0000259" key="4">
    <source>
        <dbReference type="PROSITE" id="PS50208"/>
    </source>
</evidence>
<dbReference type="Proteomes" id="UP000504632">
    <property type="component" value="Chromosome 7"/>
</dbReference>
<evidence type="ECO:0000259" key="3">
    <source>
        <dbReference type="PROSITE" id="PS50207"/>
    </source>
</evidence>
<dbReference type="OrthoDB" id="6097640at2759"/>
<dbReference type="InterPro" id="IPR011600">
    <property type="entry name" value="Pept_C14_caspase"/>
</dbReference>
<dbReference type="GeneID" id="115816279"/>
<accession>A0A6J2VSQ3</accession>
<evidence type="ECO:0000256" key="2">
    <source>
        <dbReference type="RuleBase" id="RU003971"/>
    </source>
</evidence>
<dbReference type="PROSITE" id="PS50207">
    <property type="entry name" value="CASPASE_P10"/>
    <property type="match status" value="1"/>
</dbReference>
<proteinExistence type="inferred from homology"/>
<sequence>MVLCKPEFKREVLKKEMGEIYPSTEKSPRRKRLALVISNSIFLFQRNLRGAEKDELNMIRLLKDLGYDVVLHRNLTAKAMDATIADFAEREEHFQSDSCFVVIMSHGNESEICGVLHHSDLIEDLFPVDKIFYHLNTLNCPGLHNKPKIILIDSCRQFQVIKKFQETYPKQLPCKERTLSKKFYLFPGL</sequence>
<dbReference type="Gene3D" id="3.40.50.1460">
    <property type="match status" value="1"/>
</dbReference>
<dbReference type="Pfam" id="PF00656">
    <property type="entry name" value="Peptidase_C14"/>
    <property type="match status" value="1"/>
</dbReference>
<organism evidence="5 6">
    <name type="scientific">Chanos chanos</name>
    <name type="common">Milkfish</name>
    <name type="synonym">Mugil chanos</name>
    <dbReference type="NCBI Taxonomy" id="29144"/>
    <lineage>
        <taxon>Eukaryota</taxon>
        <taxon>Metazoa</taxon>
        <taxon>Chordata</taxon>
        <taxon>Craniata</taxon>
        <taxon>Vertebrata</taxon>
        <taxon>Euteleostomi</taxon>
        <taxon>Actinopterygii</taxon>
        <taxon>Neopterygii</taxon>
        <taxon>Teleostei</taxon>
        <taxon>Ostariophysi</taxon>
        <taxon>Gonorynchiformes</taxon>
        <taxon>Chanidae</taxon>
        <taxon>Chanos</taxon>
    </lineage>
</organism>
<feature type="domain" description="Caspase family p20" evidence="4">
    <location>
        <begin position="30"/>
        <end position="159"/>
    </location>
</feature>
<protein>
    <submittedName>
        <fullName evidence="6">Caspase-1-like</fullName>
    </submittedName>
</protein>
<dbReference type="GO" id="GO:0006508">
    <property type="term" value="P:proteolysis"/>
    <property type="evidence" value="ECO:0007669"/>
    <property type="project" value="InterPro"/>
</dbReference>
<evidence type="ECO:0000313" key="5">
    <source>
        <dbReference type="Proteomes" id="UP000504632"/>
    </source>
</evidence>
<dbReference type="InterPro" id="IPR002138">
    <property type="entry name" value="Pept_C14_p10"/>
</dbReference>
<dbReference type="GO" id="GO:0097169">
    <property type="term" value="C:AIM2 inflammasome complex"/>
    <property type="evidence" value="ECO:0007669"/>
    <property type="project" value="TreeGrafter"/>
</dbReference>
<dbReference type="GO" id="GO:0072557">
    <property type="term" value="C:IPAF inflammasome complex"/>
    <property type="evidence" value="ECO:0007669"/>
    <property type="project" value="TreeGrafter"/>
</dbReference>
<dbReference type="GO" id="GO:0072559">
    <property type="term" value="C:NLRP3 inflammasome complex"/>
    <property type="evidence" value="ECO:0007669"/>
    <property type="project" value="TreeGrafter"/>
</dbReference>
<dbReference type="InParanoid" id="A0A6J2VSQ3"/>
<dbReference type="SUPFAM" id="SSF52129">
    <property type="entry name" value="Caspase-like"/>
    <property type="match status" value="1"/>
</dbReference>
<dbReference type="PANTHER" id="PTHR47901:SF3">
    <property type="entry name" value="CASPASE-1"/>
    <property type="match status" value="1"/>
</dbReference>
<dbReference type="GO" id="GO:0004197">
    <property type="term" value="F:cysteine-type endopeptidase activity"/>
    <property type="evidence" value="ECO:0007669"/>
    <property type="project" value="InterPro"/>
</dbReference>
<gene>
    <name evidence="6" type="primary">LOC115816279</name>
</gene>
<dbReference type="SMART" id="SM00115">
    <property type="entry name" value="CASc"/>
    <property type="match status" value="1"/>
</dbReference>
<dbReference type="InterPro" id="IPR029030">
    <property type="entry name" value="Caspase-like_dom_sf"/>
</dbReference>
<dbReference type="PROSITE" id="PS50208">
    <property type="entry name" value="CASPASE_P20"/>
    <property type="match status" value="1"/>
</dbReference>
<dbReference type="InterPro" id="IPR016129">
    <property type="entry name" value="Caspase_his_AS"/>
</dbReference>
<dbReference type="PROSITE" id="PS01121">
    <property type="entry name" value="CASPASE_HIS"/>
    <property type="match status" value="1"/>
</dbReference>
<dbReference type="GO" id="GO:0050727">
    <property type="term" value="P:regulation of inflammatory response"/>
    <property type="evidence" value="ECO:0007669"/>
    <property type="project" value="TreeGrafter"/>
</dbReference>
<dbReference type="PANTHER" id="PTHR47901">
    <property type="entry name" value="CASPASE RECRUITMENT DOMAIN-CONTAINING PROTEIN 18"/>
    <property type="match status" value="1"/>
</dbReference>
<keyword evidence="5" id="KW-1185">Reference proteome</keyword>
<name>A0A6J2VSQ3_CHACN</name>
<dbReference type="InterPro" id="IPR001309">
    <property type="entry name" value="Pept_C14_p20"/>
</dbReference>
<reference evidence="6" key="1">
    <citation type="submission" date="2025-08" db="UniProtKB">
        <authorList>
            <consortium name="RefSeq"/>
        </authorList>
    </citation>
    <scope>IDENTIFICATION</scope>
</reference>
<dbReference type="InterPro" id="IPR015917">
    <property type="entry name" value="Pept_C14A"/>
</dbReference>